<evidence type="ECO:0000313" key="1">
    <source>
        <dbReference type="EMBL" id="CAD8505950.1"/>
    </source>
</evidence>
<gene>
    <name evidence="1" type="ORF">HPHI1048_LOCUS22334</name>
</gene>
<dbReference type="EMBL" id="HBEO01033033">
    <property type="protein sequence ID" value="CAD8505950.1"/>
    <property type="molecule type" value="Transcribed_RNA"/>
</dbReference>
<name>A0A7S0HYP7_9CRYP</name>
<organism evidence="1">
    <name type="scientific">Hanusia phi</name>
    <dbReference type="NCBI Taxonomy" id="3032"/>
    <lineage>
        <taxon>Eukaryota</taxon>
        <taxon>Cryptophyceae</taxon>
        <taxon>Pyrenomonadales</taxon>
        <taxon>Geminigeraceae</taxon>
        <taxon>Hanusia</taxon>
    </lineage>
</organism>
<dbReference type="AlphaFoldDB" id="A0A7S0HYP7"/>
<accession>A0A7S0HYP7</accession>
<proteinExistence type="predicted"/>
<sequence length="127" mass="15141">MLNETCMKLAQEEMAERKRKRREELKEWKKVIERICTRDDVLEYLRQRCDKDKQYESVEEHYQAYIEAMVHFDVVKPISRRDNNNLSKGFPVDFECIVLHYFAGNNQDDADVISFVAKRLCSVNDSS</sequence>
<reference evidence="1" key="1">
    <citation type="submission" date="2021-01" db="EMBL/GenBank/DDBJ databases">
        <authorList>
            <person name="Corre E."/>
            <person name="Pelletier E."/>
            <person name="Niang G."/>
            <person name="Scheremetjew M."/>
            <person name="Finn R."/>
            <person name="Kale V."/>
            <person name="Holt S."/>
            <person name="Cochrane G."/>
            <person name="Meng A."/>
            <person name="Brown T."/>
            <person name="Cohen L."/>
        </authorList>
    </citation>
    <scope>NUCLEOTIDE SEQUENCE</scope>
    <source>
        <strain evidence="1">CCMP325</strain>
    </source>
</reference>
<protein>
    <submittedName>
        <fullName evidence="1">Uncharacterized protein</fullName>
    </submittedName>
</protein>